<dbReference type="InParanoid" id="F2UQZ5"/>
<evidence type="ECO:0000259" key="2">
    <source>
        <dbReference type="Pfam" id="PF00144"/>
    </source>
</evidence>
<proteinExistence type="predicted"/>
<dbReference type="STRING" id="946362.F2UQZ5"/>
<dbReference type="KEGG" id="sre:PTSG_10326"/>
<keyword evidence="4" id="KW-1185">Reference proteome</keyword>
<feature type="region of interest" description="Disordered" evidence="1">
    <location>
        <begin position="1"/>
        <end position="20"/>
    </location>
</feature>
<accession>F2UQZ5</accession>
<dbReference type="InterPro" id="IPR001466">
    <property type="entry name" value="Beta-lactam-related"/>
</dbReference>
<evidence type="ECO:0000313" key="3">
    <source>
        <dbReference type="EMBL" id="EGD80050.1"/>
    </source>
</evidence>
<dbReference type="AlphaFoldDB" id="F2UQZ5"/>
<gene>
    <name evidence="3" type="ORF">PTSG_10326</name>
</gene>
<dbReference type="Gene3D" id="3.40.710.10">
    <property type="entry name" value="DD-peptidase/beta-lactamase superfamily"/>
    <property type="match status" value="1"/>
</dbReference>
<evidence type="ECO:0000313" key="4">
    <source>
        <dbReference type="Proteomes" id="UP000007799"/>
    </source>
</evidence>
<dbReference type="Proteomes" id="UP000007799">
    <property type="component" value="Unassembled WGS sequence"/>
</dbReference>
<feature type="domain" description="Beta-lactamase-related" evidence="2">
    <location>
        <begin position="32"/>
        <end position="424"/>
    </location>
</feature>
<dbReference type="MEROPS" id="S12.950"/>
<dbReference type="FunCoup" id="F2UQZ5">
    <property type="interactions" value="582"/>
</dbReference>
<dbReference type="PANTHER" id="PTHR43283:SF3">
    <property type="entry name" value="BETA-LACTAMASE FAMILY PROTEIN (AFU_ORTHOLOGUE AFUA_5G07500)"/>
    <property type="match status" value="1"/>
</dbReference>
<name>F2UQZ5_SALR5</name>
<dbReference type="InterPro" id="IPR012338">
    <property type="entry name" value="Beta-lactam/transpept-like"/>
</dbReference>
<dbReference type="SUPFAM" id="SSF56601">
    <property type="entry name" value="beta-lactamase/transpeptidase-like"/>
    <property type="match status" value="1"/>
</dbReference>
<dbReference type="PANTHER" id="PTHR43283">
    <property type="entry name" value="BETA-LACTAMASE-RELATED"/>
    <property type="match status" value="1"/>
</dbReference>
<reference evidence="3" key="1">
    <citation type="submission" date="2009-08" db="EMBL/GenBank/DDBJ databases">
        <title>Annotation of Salpingoeca rosetta.</title>
        <authorList>
            <consortium name="The Broad Institute Genome Sequencing Platform"/>
            <person name="Russ C."/>
            <person name="Cuomo C."/>
            <person name="Burger G."/>
            <person name="Gray M.W."/>
            <person name="Holland P.W.H."/>
            <person name="King N."/>
            <person name="Lang F.B.F."/>
            <person name="Roger A.J."/>
            <person name="Ruiz-Trillo I."/>
            <person name="Young S.K."/>
            <person name="Zeng Q."/>
            <person name="Gargeya S."/>
            <person name="Alvarado L."/>
            <person name="Berlin A."/>
            <person name="Chapman S.B."/>
            <person name="Chen Z."/>
            <person name="Freedman E."/>
            <person name="Gellesch M."/>
            <person name="Goldberg J."/>
            <person name="Griggs A."/>
            <person name="Gujja S."/>
            <person name="Heilman E."/>
            <person name="Heiman D."/>
            <person name="Howarth C."/>
            <person name="Mehta T."/>
            <person name="Neiman D."/>
            <person name="Pearson M."/>
            <person name="Roberts A."/>
            <person name="Saif S."/>
            <person name="Shea T."/>
            <person name="Shenoy N."/>
            <person name="Sisk P."/>
            <person name="Stolte C."/>
            <person name="Sykes S."/>
            <person name="White J."/>
            <person name="Yandava C."/>
            <person name="Haas B."/>
            <person name="Nusbaum C."/>
            <person name="Birren B."/>
        </authorList>
    </citation>
    <scope>NUCLEOTIDE SEQUENCE [LARGE SCALE GENOMIC DNA]</scope>
    <source>
        <strain evidence="3">ATCC 50818</strain>
    </source>
</reference>
<dbReference type="GeneID" id="16068904"/>
<evidence type="ECO:0000256" key="1">
    <source>
        <dbReference type="SAM" id="MobiDB-lite"/>
    </source>
</evidence>
<protein>
    <submittedName>
        <fullName evidence="3">Beta-lactamase</fullName>
    </submittedName>
</protein>
<dbReference type="Pfam" id="PF00144">
    <property type="entry name" value="Beta-lactamase"/>
    <property type="match status" value="1"/>
</dbReference>
<sequence length="435" mass="48985">MTSRKPQQHPLQQQPTSEDGMCAERLERVGAWMEKMVVEGKLPCACVSVLRGNKEVYSHMCGFRNVEDKVPVTEDTLFRIYSMTKAVTCVALMSLYEEGHFELTDPVSKFIPCFSDMKVAVGGSYPDFELEDARSPITIQQLFTHTSGLTYWFFDDELGVNKAYKEKKVMFSPLFPNEHDGMDLEKMCERLASCPLLFHPGTKWQYSNATDVLGRLVEVISGQRLDTFMQERIFTPLDMRDTAFHVAAEHVDRFARCYTVKRSEEDAKKGALLSGAGFQFQGFERLDNDALFMSPPNVYAGGGGLVSTLRDYTRFCRMLLNNGVLDGKRVLGRKTVEFMMLNHLNGDMADYGMPSWLNMNRHGVGFGLGWAVVVDPARLGAMCSAGEVAWGGMASTFFWIDPREDMACVFMTQLVPSSALPLRRTLRYLVNAAIE</sequence>
<dbReference type="InterPro" id="IPR050789">
    <property type="entry name" value="Diverse_Enzym_Activities"/>
</dbReference>
<dbReference type="OrthoDB" id="410130at2759"/>
<dbReference type="OMA" id="RKGSMMW"/>
<dbReference type="eggNOG" id="ENOG502S4UR">
    <property type="taxonomic scope" value="Eukaryota"/>
</dbReference>
<dbReference type="RefSeq" id="XP_004988375.1">
    <property type="nucleotide sequence ID" value="XM_004988318.1"/>
</dbReference>
<organism evidence="4">
    <name type="scientific">Salpingoeca rosetta (strain ATCC 50818 / BSB-021)</name>
    <dbReference type="NCBI Taxonomy" id="946362"/>
    <lineage>
        <taxon>Eukaryota</taxon>
        <taxon>Choanoflagellata</taxon>
        <taxon>Craspedida</taxon>
        <taxon>Salpingoecidae</taxon>
        <taxon>Salpingoeca</taxon>
    </lineage>
</organism>
<dbReference type="EMBL" id="GL832990">
    <property type="protein sequence ID" value="EGD80050.1"/>
    <property type="molecule type" value="Genomic_DNA"/>
</dbReference>
<feature type="compositionally biased region" description="Polar residues" evidence="1">
    <location>
        <begin position="1"/>
        <end position="17"/>
    </location>
</feature>